<evidence type="ECO:0000313" key="2">
    <source>
        <dbReference type="Proteomes" id="UP000001096"/>
    </source>
</evidence>
<comment type="caution">
    <text evidence="1">The sequence shown here is derived from an EMBL/GenBank/DDBJ whole genome shotgun (WGS) entry which is preliminary data.</text>
</comment>
<accession>K8PG78</accession>
<gene>
    <name evidence="1" type="ORF">HMPREF9695_02415</name>
</gene>
<organism evidence="1 2">
    <name type="scientific">Afipia broomeae ATCC 49717</name>
    <dbReference type="NCBI Taxonomy" id="883078"/>
    <lineage>
        <taxon>Bacteria</taxon>
        <taxon>Pseudomonadati</taxon>
        <taxon>Pseudomonadota</taxon>
        <taxon>Alphaproteobacteria</taxon>
        <taxon>Hyphomicrobiales</taxon>
        <taxon>Nitrobacteraceae</taxon>
        <taxon>Afipia</taxon>
    </lineage>
</organism>
<dbReference type="Proteomes" id="UP000001096">
    <property type="component" value="Unassembled WGS sequence"/>
</dbReference>
<name>K8PG78_9BRAD</name>
<proteinExistence type="predicted"/>
<dbReference type="PATRIC" id="fig|883078.3.peg.2487"/>
<dbReference type="RefSeq" id="WP_006021129.1">
    <property type="nucleotide sequence ID" value="NZ_KB375282.1"/>
</dbReference>
<protein>
    <recommendedName>
        <fullName evidence="3">Rap1a immunity protein domain-containing protein</fullName>
    </recommendedName>
</protein>
<reference evidence="1 2" key="1">
    <citation type="submission" date="2012-04" db="EMBL/GenBank/DDBJ databases">
        <title>The Genome Sequence of Afipia broomeae ATCC 49717.</title>
        <authorList>
            <consortium name="The Broad Institute Genome Sequencing Platform"/>
            <person name="Earl A."/>
            <person name="Ward D."/>
            <person name="Feldgarden M."/>
            <person name="Gevers D."/>
            <person name="Huys G."/>
            <person name="Walker B."/>
            <person name="Young S.K."/>
            <person name="Zeng Q."/>
            <person name="Gargeya S."/>
            <person name="Fitzgerald M."/>
            <person name="Haas B."/>
            <person name="Abouelleil A."/>
            <person name="Alvarado L."/>
            <person name="Arachchi H.M."/>
            <person name="Berlin A."/>
            <person name="Chapman S.B."/>
            <person name="Goldberg J."/>
            <person name="Griggs A."/>
            <person name="Gujja S."/>
            <person name="Hansen M."/>
            <person name="Howarth C."/>
            <person name="Imamovic A."/>
            <person name="Larimer J."/>
            <person name="McCowen C."/>
            <person name="Montmayeur A."/>
            <person name="Murphy C."/>
            <person name="Neiman D."/>
            <person name="Pearson M."/>
            <person name="Priest M."/>
            <person name="Roberts A."/>
            <person name="Saif S."/>
            <person name="Shea T."/>
            <person name="Sisk P."/>
            <person name="Sykes S."/>
            <person name="Wortman J."/>
            <person name="Nusbaum C."/>
            <person name="Birren B."/>
        </authorList>
    </citation>
    <scope>NUCLEOTIDE SEQUENCE [LARGE SCALE GENOMIC DNA]</scope>
    <source>
        <strain evidence="1 2">ATCC 49717</strain>
    </source>
</reference>
<sequence>MTMKSSFRHAGFTDASETARRLSRQRAHRLSIQLTAGTLLLAVAGSWSGAEAQSTKGKVVGLGAATCQRFKDDVKSNAILRRDYMAWAQGFMSGMLASQPGGADEQINLNPVTYDLVSQLHFLEDHCSQNSALRFSEAVAALFQRLLKESKT</sequence>
<dbReference type="eggNOG" id="ENOG50346ZH">
    <property type="taxonomic scope" value="Bacteria"/>
</dbReference>
<dbReference type="AlphaFoldDB" id="K8PG78"/>
<dbReference type="EMBL" id="AGWX01000003">
    <property type="protein sequence ID" value="EKS38575.1"/>
    <property type="molecule type" value="Genomic_DNA"/>
</dbReference>
<keyword evidence="2" id="KW-1185">Reference proteome</keyword>
<evidence type="ECO:0000313" key="1">
    <source>
        <dbReference type="EMBL" id="EKS38575.1"/>
    </source>
</evidence>
<dbReference type="HOGENOM" id="CLU_144007_0_0_5"/>
<evidence type="ECO:0008006" key="3">
    <source>
        <dbReference type="Google" id="ProtNLM"/>
    </source>
</evidence>